<dbReference type="PATRIC" id="fig|1423774.3.peg.219"/>
<evidence type="ECO:0000313" key="1">
    <source>
        <dbReference type="EMBL" id="KRM17326.1"/>
    </source>
</evidence>
<dbReference type="STRING" id="1423774.FD31_GL000214"/>
<protein>
    <submittedName>
        <fullName evidence="1">Uncharacterized protein</fullName>
    </submittedName>
</protein>
<keyword evidence="2" id="KW-1185">Reference proteome</keyword>
<proteinExistence type="predicted"/>
<organism evidence="1 2">
    <name type="scientific">Companilactobacillus nantensis DSM 16982</name>
    <dbReference type="NCBI Taxonomy" id="1423774"/>
    <lineage>
        <taxon>Bacteria</taxon>
        <taxon>Bacillati</taxon>
        <taxon>Bacillota</taxon>
        <taxon>Bacilli</taxon>
        <taxon>Lactobacillales</taxon>
        <taxon>Lactobacillaceae</taxon>
        <taxon>Companilactobacillus</taxon>
    </lineage>
</organism>
<dbReference type="Proteomes" id="UP000051302">
    <property type="component" value="Unassembled WGS sequence"/>
</dbReference>
<sequence length="53" mass="5856">MKVALMAVVAILLMMLFVLQSRYIIPAVAIAAIALAVYSEDKISKTHTFKFVD</sequence>
<comment type="caution">
    <text evidence="1">The sequence shown here is derived from an EMBL/GenBank/DDBJ whole genome shotgun (WGS) entry which is preliminary data.</text>
</comment>
<name>A0A0R1WHD7_9LACO</name>
<dbReference type="AlphaFoldDB" id="A0A0R1WHD7"/>
<accession>A0A0R1WHD7</accession>
<reference evidence="1 2" key="1">
    <citation type="journal article" date="2015" name="Genome Announc.">
        <title>Expanding the biotechnology potential of lactobacilli through comparative genomics of 213 strains and associated genera.</title>
        <authorList>
            <person name="Sun Z."/>
            <person name="Harris H.M."/>
            <person name="McCann A."/>
            <person name="Guo C."/>
            <person name="Argimon S."/>
            <person name="Zhang W."/>
            <person name="Yang X."/>
            <person name="Jeffery I.B."/>
            <person name="Cooney J.C."/>
            <person name="Kagawa T.F."/>
            <person name="Liu W."/>
            <person name="Song Y."/>
            <person name="Salvetti E."/>
            <person name="Wrobel A."/>
            <person name="Rasinkangas P."/>
            <person name="Parkhill J."/>
            <person name="Rea M.C."/>
            <person name="O'Sullivan O."/>
            <person name="Ritari J."/>
            <person name="Douillard F.P."/>
            <person name="Paul Ross R."/>
            <person name="Yang R."/>
            <person name="Briner A.E."/>
            <person name="Felis G.E."/>
            <person name="de Vos W.M."/>
            <person name="Barrangou R."/>
            <person name="Klaenhammer T.R."/>
            <person name="Caufield P.W."/>
            <person name="Cui Y."/>
            <person name="Zhang H."/>
            <person name="O'Toole P.W."/>
        </authorList>
    </citation>
    <scope>NUCLEOTIDE SEQUENCE [LARGE SCALE GENOMIC DNA]</scope>
    <source>
        <strain evidence="1 2">DSM 16982</strain>
    </source>
</reference>
<dbReference type="EMBL" id="AZFV01000010">
    <property type="protein sequence ID" value="KRM17326.1"/>
    <property type="molecule type" value="Genomic_DNA"/>
</dbReference>
<gene>
    <name evidence="1" type="ORF">FD31_GL000214</name>
</gene>
<evidence type="ECO:0000313" key="2">
    <source>
        <dbReference type="Proteomes" id="UP000051302"/>
    </source>
</evidence>